<dbReference type="InterPro" id="IPR012334">
    <property type="entry name" value="Pectin_lyas_fold"/>
</dbReference>
<gene>
    <name evidence="3" type="ORF">SAMN05421741_1126</name>
</gene>
<dbReference type="Proteomes" id="UP000199036">
    <property type="component" value="Unassembled WGS sequence"/>
</dbReference>
<dbReference type="EMBL" id="FOVI01000012">
    <property type="protein sequence ID" value="SFN83797.1"/>
    <property type="molecule type" value="Genomic_DNA"/>
</dbReference>
<dbReference type="InterPro" id="IPR026444">
    <property type="entry name" value="Secre_tail"/>
</dbReference>
<dbReference type="SUPFAM" id="SSF51126">
    <property type="entry name" value="Pectin lyase-like"/>
    <property type="match status" value="2"/>
</dbReference>
<dbReference type="NCBIfam" id="NF041518">
    <property type="entry name" value="choice_anch_Q"/>
    <property type="match status" value="1"/>
</dbReference>
<evidence type="ECO:0000259" key="2">
    <source>
        <dbReference type="Pfam" id="PF18962"/>
    </source>
</evidence>
<keyword evidence="4" id="KW-1185">Reference proteome</keyword>
<dbReference type="OrthoDB" id="8901262at2"/>
<dbReference type="RefSeq" id="WP_091523137.1">
    <property type="nucleotide sequence ID" value="NZ_FOVI01000012.1"/>
</dbReference>
<dbReference type="InterPro" id="IPR059226">
    <property type="entry name" value="Choice_anch_Q_dom"/>
</dbReference>
<name>A0A1I5CA06_9FLAO</name>
<dbReference type="InterPro" id="IPR011050">
    <property type="entry name" value="Pectin_lyase_fold/virulence"/>
</dbReference>
<dbReference type="STRING" id="913024.SAMN05421741_1126"/>
<dbReference type="Gene3D" id="2.160.20.10">
    <property type="entry name" value="Single-stranded right-handed beta-helix, Pectin lyase-like"/>
    <property type="match status" value="2"/>
</dbReference>
<sequence>MIQRLLLIILIICGFNTNAAIIYVKNGSAGNGTSWQQAYGSLNLALQNAISGDEIWVAQGTYFPSSTLNATESFNFKDGVKLYGGFLGNETFLTSRADTSGTTTILSGILSSSVQTATLFKINNASNINNLIDGFTISGAKRIMSNGGIGGAGLQILNSTIKLKNCIIKENRTELVNYTPALSSKAGGAAIHSSSSNLILENVNIINNSLDNIKTINNGGIGIVEGGAVYASGGSFEYHKGRIENNEYTYEGIKGYGGAAYFKSVNSISLKNLFVYHNKVSMKNISTLSASNPEGGAFYFSSCSNILMDTNIFHGNYASYLTMPQNSSTPINSYGIASAVYFSSSSGTFNNITFGRNSLPEHMHNSGNAASGIYSSGIGNLSYNNCVFLEGVTGASVGTSIYNYNRCVSKYGIGYANDPNVRIIEMEFVNAIEGNYTPLYCSEHLNFGDSTHVSSTVDINGQPRVVGSSSDPGAVELQNLGTYNRVYVNQANTNAVKEGTSWNTAFSTLQEALNCKCTDSLNNVTMPAEIWVAEGTYRTGKKAEDSFFLNNGQKVYGGFKSGDTQLIQRDSTLLTQQTILSGKYETGKHAMHVVSSLFTYIDTELNSFIVQDGQSLSNANNGGHENNAGAGIYVRGQATLKNLLIRNNKADGHHDPSGFSPITYWGGGIFVYRADGHGSYTFPIVEAGVHVENTKIANNTSGGKGAGLAFWQNSVGSNPVNNLVSKFKNVEISGNKSIRTDGHAATAGGVFVDGRFNIDFEDFTISNNEAAGRSAIEISNNGGSTINFKRGKIDGNKEVVKQGWNNYAVQSYSNPNSIPNIVNFESVVFSNNTTSRTTMAIWEGNLNITNCTFVNNIGGQNQDVNFKDGNFLTLDKNGVVTIKNSIIDYSNNSLPDVFAGSWATNYSVSVENSLFTKSIPTQMVNLGNNLSNTNPLFVNKTNGNYNLQPNSPAIDAGNNSFLTLSPNLDAVSNNRIYNSIVDLGALEYQGTVSITEQTKNKQFVLYPNPAEREVFLQFDEYQKGNVVIYNLQGKKVLEINRTEVNTGKPIKINVENLQSATYIVKWLGDQFEASVKLIKK</sequence>
<dbReference type="Pfam" id="PF18962">
    <property type="entry name" value="Por_Secre_tail"/>
    <property type="match status" value="1"/>
</dbReference>
<organism evidence="3 4">
    <name type="scientific">Paenimyroides ummariense</name>
    <dbReference type="NCBI Taxonomy" id="913024"/>
    <lineage>
        <taxon>Bacteria</taxon>
        <taxon>Pseudomonadati</taxon>
        <taxon>Bacteroidota</taxon>
        <taxon>Flavobacteriia</taxon>
        <taxon>Flavobacteriales</taxon>
        <taxon>Flavobacteriaceae</taxon>
        <taxon>Paenimyroides</taxon>
    </lineage>
</organism>
<evidence type="ECO:0000313" key="3">
    <source>
        <dbReference type="EMBL" id="SFN83797.1"/>
    </source>
</evidence>
<dbReference type="SMART" id="SM00710">
    <property type="entry name" value="PbH1"/>
    <property type="match status" value="10"/>
</dbReference>
<keyword evidence="1" id="KW-0732">Signal</keyword>
<evidence type="ECO:0000256" key="1">
    <source>
        <dbReference type="ARBA" id="ARBA00022729"/>
    </source>
</evidence>
<accession>A0A1I5CA06</accession>
<dbReference type="InterPro" id="IPR006626">
    <property type="entry name" value="PbH1"/>
</dbReference>
<dbReference type="AlphaFoldDB" id="A0A1I5CA06"/>
<protein>
    <submittedName>
        <fullName evidence="3">Por secretion system C-terminal sorting domain-containing protein</fullName>
    </submittedName>
</protein>
<proteinExistence type="predicted"/>
<reference evidence="4" key="1">
    <citation type="submission" date="2016-10" db="EMBL/GenBank/DDBJ databases">
        <authorList>
            <person name="Varghese N."/>
            <person name="Submissions S."/>
        </authorList>
    </citation>
    <scope>NUCLEOTIDE SEQUENCE [LARGE SCALE GENOMIC DNA]</scope>
    <source>
        <strain evidence="4">DS-12</strain>
    </source>
</reference>
<dbReference type="NCBIfam" id="TIGR04183">
    <property type="entry name" value="Por_Secre_tail"/>
    <property type="match status" value="1"/>
</dbReference>
<feature type="domain" description="Secretion system C-terminal sorting" evidence="2">
    <location>
        <begin position="1005"/>
        <end position="1077"/>
    </location>
</feature>
<evidence type="ECO:0000313" key="4">
    <source>
        <dbReference type="Proteomes" id="UP000199036"/>
    </source>
</evidence>